<reference evidence="1 2" key="1">
    <citation type="submission" date="2024-09" db="EMBL/GenBank/DDBJ databases">
        <title>Itraconazole resistance in Madurella fahalii resulting from another homologue of gene encoding cytochrome P450 14-alpha sterol demethylase (CYP51).</title>
        <authorList>
            <person name="Yoshioka I."/>
            <person name="Fahal A.H."/>
            <person name="Kaneko S."/>
            <person name="Yaguchi T."/>
        </authorList>
    </citation>
    <scope>NUCLEOTIDE SEQUENCE [LARGE SCALE GENOMIC DNA]</scope>
    <source>
        <strain evidence="1 2">IFM 68171</strain>
    </source>
</reference>
<gene>
    <name evidence="1" type="ORF">MFIFM68171_02135</name>
</gene>
<dbReference type="EMBL" id="BAAFSV010000001">
    <property type="protein sequence ID" value="GAB1311925.1"/>
    <property type="molecule type" value="Genomic_DNA"/>
</dbReference>
<evidence type="ECO:0000313" key="1">
    <source>
        <dbReference type="EMBL" id="GAB1311925.1"/>
    </source>
</evidence>
<organism evidence="1 2">
    <name type="scientific">Madurella fahalii</name>
    <dbReference type="NCBI Taxonomy" id="1157608"/>
    <lineage>
        <taxon>Eukaryota</taxon>
        <taxon>Fungi</taxon>
        <taxon>Dikarya</taxon>
        <taxon>Ascomycota</taxon>
        <taxon>Pezizomycotina</taxon>
        <taxon>Sordariomycetes</taxon>
        <taxon>Sordariomycetidae</taxon>
        <taxon>Sordariales</taxon>
        <taxon>Sordariales incertae sedis</taxon>
        <taxon>Madurella</taxon>
    </lineage>
</organism>
<accession>A0ABQ0G2Z4</accession>
<evidence type="ECO:0008006" key="3">
    <source>
        <dbReference type="Google" id="ProtNLM"/>
    </source>
</evidence>
<dbReference type="RefSeq" id="XP_070913658.1">
    <property type="nucleotide sequence ID" value="XM_071057557.1"/>
</dbReference>
<dbReference type="GeneID" id="98172880"/>
<name>A0ABQ0G2Z4_9PEZI</name>
<keyword evidence="2" id="KW-1185">Reference proteome</keyword>
<protein>
    <recommendedName>
        <fullName evidence="3">Heterokaryon incompatibility domain-containing protein</fullName>
    </recommendedName>
</protein>
<dbReference type="Proteomes" id="UP001628179">
    <property type="component" value="Unassembled WGS sequence"/>
</dbReference>
<evidence type="ECO:0000313" key="2">
    <source>
        <dbReference type="Proteomes" id="UP001628179"/>
    </source>
</evidence>
<comment type="caution">
    <text evidence="1">The sequence shown here is derived from an EMBL/GenBank/DDBJ whole genome shotgun (WGS) entry which is preliminary data.</text>
</comment>
<proteinExistence type="predicted"/>
<sequence length="350" mass="39152">MTVRYPHHEIWHDYFSVPQWQQELKGRILLTTPLIFQRAECTIVFISDIKIGTVTALYHGGSTDERLAAVTSVCDAAWFKRVWTVREFVRASRVKVMIHGYRIVEGVEDAFLGKLSPVWNCETEMHGAVQVEDKVRIGTTLVPWNLGPLWSGRDLKKLYFASAWILLSRRGCRSINDFFHALLRLLRATLTEPLGKDAVKAIVQIASVCLASGDYSPLLMTPTIGKASFVYQSPRHADSMANWAQVALTVLTFTGPDAVRFATTVGCRLYHLSEDEVSDVLGDEDRRQELEDILQGWYNAGPDEGPVNERDLSGARRVAQLLNLQRASLEREAGLTAAYLSTNSPTGFPA</sequence>